<keyword evidence="1" id="KW-1133">Transmembrane helix</keyword>
<dbReference type="InterPro" id="IPR017832">
    <property type="entry name" value="Glyco_trans_2_hopen-assoc_HpnB"/>
</dbReference>
<keyword evidence="3" id="KW-1185">Reference proteome</keyword>
<dbReference type="Pfam" id="PF13641">
    <property type="entry name" value="Glyco_tranf_2_3"/>
    <property type="match status" value="1"/>
</dbReference>
<feature type="transmembrane region" description="Helical" evidence="1">
    <location>
        <begin position="27"/>
        <end position="47"/>
    </location>
</feature>
<dbReference type="EMBL" id="JABFCX010000002">
    <property type="protein sequence ID" value="NNU15699.1"/>
    <property type="molecule type" value="Genomic_DNA"/>
</dbReference>
<sequence length="416" mass="45657">MTSLPALPLLRRTLYLLRVARFRGPEGVAHVLVLTLLSLSVWLVLLFGRSWFWRADQVLPAAEPPEDWPAVAVIIPARDEAETIGRVVQRHRQSGYPGDLRIFVCDDHSSDDTAEKALAAKGQHEVEVVPVPDLPEGWSGKLWALQAGLDRAAEVMPDASYVLFTDADIKTETSLLEKLVAAAERQDLALTSIMAELNAKARWGKLLIPAFIFFFQKLYPFPAVNNEKRQMAAAAGGVMLVRREALEAIGGLDAMCGALIDDCTLAAKIKGTGRKIGLYLSTSFAEAISLRSNESYSSMEKMVARSAYTQLGYSPLALAGTLIGMVLVYLVGPGIFLTLPFHGQGTAALVGLIVWIAMAIAYWPTLKRYGARKGRAFDLPLAALIYAWFTWLSAWRHWQGKGGQWKGRSYPSSKPS</sequence>
<evidence type="ECO:0000256" key="1">
    <source>
        <dbReference type="SAM" id="Phobius"/>
    </source>
</evidence>
<keyword evidence="1" id="KW-0472">Membrane</keyword>
<protein>
    <submittedName>
        <fullName evidence="2">Glycosyltransferase</fullName>
    </submittedName>
</protein>
<dbReference type="AlphaFoldDB" id="A0A7Y3W4N1"/>
<evidence type="ECO:0000313" key="2">
    <source>
        <dbReference type="EMBL" id="NNU15699.1"/>
    </source>
</evidence>
<evidence type="ECO:0000313" key="3">
    <source>
        <dbReference type="Proteomes" id="UP000536835"/>
    </source>
</evidence>
<dbReference type="NCBIfam" id="TIGR03469">
    <property type="entry name" value="HpnB"/>
    <property type="match status" value="1"/>
</dbReference>
<dbReference type="GO" id="GO:0016740">
    <property type="term" value="F:transferase activity"/>
    <property type="evidence" value="ECO:0007669"/>
    <property type="project" value="UniProtKB-KW"/>
</dbReference>
<feature type="transmembrane region" description="Helical" evidence="1">
    <location>
        <begin position="344"/>
        <end position="364"/>
    </location>
</feature>
<name>A0A7Y3W4N1_9PROT</name>
<comment type="caution">
    <text evidence="2">The sequence shown here is derived from an EMBL/GenBank/DDBJ whole genome shotgun (WGS) entry which is preliminary data.</text>
</comment>
<feature type="transmembrane region" description="Helical" evidence="1">
    <location>
        <begin position="311"/>
        <end position="332"/>
    </location>
</feature>
<feature type="transmembrane region" description="Helical" evidence="1">
    <location>
        <begin position="376"/>
        <end position="395"/>
    </location>
</feature>
<dbReference type="PANTHER" id="PTHR43646:SF3">
    <property type="entry name" value="SLR1566 PROTEIN"/>
    <property type="match status" value="1"/>
</dbReference>
<keyword evidence="2" id="KW-0808">Transferase</keyword>
<accession>A0A7Y3W4N1</accession>
<dbReference type="Proteomes" id="UP000536835">
    <property type="component" value="Unassembled WGS sequence"/>
</dbReference>
<dbReference type="CDD" id="cd06423">
    <property type="entry name" value="CESA_like"/>
    <property type="match status" value="1"/>
</dbReference>
<organism evidence="2 3">
    <name type="scientific">Parvularcula mediterranea</name>
    <dbReference type="NCBI Taxonomy" id="2732508"/>
    <lineage>
        <taxon>Bacteria</taxon>
        <taxon>Pseudomonadati</taxon>
        <taxon>Pseudomonadota</taxon>
        <taxon>Alphaproteobacteria</taxon>
        <taxon>Parvularculales</taxon>
        <taxon>Parvularculaceae</taxon>
        <taxon>Parvularcula</taxon>
    </lineage>
</organism>
<dbReference type="InterPro" id="IPR029044">
    <property type="entry name" value="Nucleotide-diphossugar_trans"/>
</dbReference>
<dbReference type="Gene3D" id="3.90.550.10">
    <property type="entry name" value="Spore Coat Polysaccharide Biosynthesis Protein SpsA, Chain A"/>
    <property type="match status" value="1"/>
</dbReference>
<keyword evidence="1" id="KW-0812">Transmembrane</keyword>
<reference evidence="2 3" key="1">
    <citation type="submission" date="2020-05" db="EMBL/GenBank/DDBJ databases">
        <title>Parvularcula mediterraneae sp. nov., isolated from polypropylene straw from shallow seawater of the seashore of Laganas in Zakynthos island, Greece.</title>
        <authorList>
            <person name="Szabo I."/>
            <person name="Al-Omari J."/>
            <person name="Rado J."/>
            <person name="Szerdahelyi G.S."/>
        </authorList>
    </citation>
    <scope>NUCLEOTIDE SEQUENCE [LARGE SCALE GENOMIC DNA]</scope>
    <source>
        <strain evidence="2 3">ZS-1/3</strain>
    </source>
</reference>
<dbReference type="SUPFAM" id="SSF53448">
    <property type="entry name" value="Nucleotide-diphospho-sugar transferases"/>
    <property type="match status" value="1"/>
</dbReference>
<dbReference type="PANTHER" id="PTHR43646">
    <property type="entry name" value="GLYCOSYLTRANSFERASE"/>
    <property type="match status" value="1"/>
</dbReference>
<proteinExistence type="predicted"/>
<gene>
    <name evidence="2" type="ORF">HK107_05125</name>
</gene>